<dbReference type="GO" id="GO:0010008">
    <property type="term" value="C:endosome membrane"/>
    <property type="evidence" value="ECO:0007669"/>
    <property type="project" value="UniProtKB-SubCell"/>
</dbReference>
<dbReference type="GO" id="GO:0015031">
    <property type="term" value="P:protein transport"/>
    <property type="evidence" value="ECO:0007669"/>
    <property type="project" value="UniProtKB-KW"/>
</dbReference>
<keyword evidence="6" id="KW-0967">Endosome</keyword>
<dbReference type="PANTHER" id="PTHR46009">
    <property type="entry name" value="VACUOLAR PROTEIN SORTING-ASSOCIATED PROTEIN VTA1 HOMOLOG"/>
    <property type="match status" value="1"/>
</dbReference>
<comment type="caution">
    <text evidence="12">The sequence shown here is derived from an EMBL/GenBank/DDBJ whole genome shotgun (WGS) entry which is preliminary data.</text>
</comment>
<comment type="similarity">
    <text evidence="3">Belongs to the VTA1 family.</text>
</comment>
<evidence type="ECO:0000256" key="5">
    <source>
        <dbReference type="ARBA" id="ARBA00022490"/>
    </source>
</evidence>
<dbReference type="GO" id="GO:0032511">
    <property type="term" value="P:late endosome to vacuole transport via multivesicular body sorting pathway"/>
    <property type="evidence" value="ECO:0007669"/>
    <property type="project" value="InterPro"/>
</dbReference>
<name>A0AAN8G2Y5_PATCE</name>
<evidence type="ECO:0000256" key="8">
    <source>
        <dbReference type="ARBA" id="ARBA00023136"/>
    </source>
</evidence>
<dbReference type="InterPro" id="IPR023175">
    <property type="entry name" value="Vta1/CALS_N_sf"/>
</dbReference>
<dbReference type="GO" id="GO:0005771">
    <property type="term" value="C:multivesicular body"/>
    <property type="evidence" value="ECO:0007669"/>
    <property type="project" value="TreeGrafter"/>
</dbReference>
<evidence type="ECO:0000259" key="11">
    <source>
        <dbReference type="Pfam" id="PF18097"/>
    </source>
</evidence>
<dbReference type="InterPro" id="IPR044538">
    <property type="entry name" value="Vta1-like"/>
</dbReference>
<protein>
    <submittedName>
        <fullName evidence="12">Uncharacterized protein</fullName>
    </submittedName>
</protein>
<keyword evidence="13" id="KW-1185">Reference proteome</keyword>
<dbReference type="Proteomes" id="UP001347796">
    <property type="component" value="Unassembled WGS sequence"/>
</dbReference>
<dbReference type="EMBL" id="JAZGQO010000015">
    <property type="protein sequence ID" value="KAK6168787.1"/>
    <property type="molecule type" value="Genomic_DNA"/>
</dbReference>
<feature type="region of interest" description="Disordered" evidence="9">
    <location>
        <begin position="157"/>
        <end position="208"/>
    </location>
</feature>
<keyword evidence="8" id="KW-0472">Membrane</keyword>
<evidence type="ECO:0000256" key="4">
    <source>
        <dbReference type="ARBA" id="ARBA00022448"/>
    </source>
</evidence>
<dbReference type="Gene3D" id="1.20.5.420">
    <property type="entry name" value="Immunoglobulin FC, subunit C"/>
    <property type="match status" value="1"/>
</dbReference>
<keyword evidence="7" id="KW-0653">Protein transport</keyword>
<sequence length="307" mass="33700">MATSGLPPLPPALKPIQHYLKTATEHEQRDQVVAYYCQLYAMQKGMIIDRKSPDCKHFLVSLMDLLEKKKQQLIDNEAIHNEMVGQAHVENYALKVFLFADNEDRAGRFSKNVVKSFYTAGMLFDVLTNFGELSDDVEKNRKYAKWKAAYIHRCLKNGETPTPGPLPEEGDDASGGANHDDHMPQPGGGMMLQPGPSASGDLNLPGPSQYPMDGSMYNPGAGSYAPPTTPQEVPRAVHAPVNPPIQPTVNSQWAPSPNPAGVELNATQYQKAMKLCKYASSALQYEDSKTAIDNLRKALKLLTTGSE</sequence>
<keyword evidence="4" id="KW-0813">Transport</keyword>
<dbReference type="AlphaFoldDB" id="A0AAN8G2Y5"/>
<dbReference type="InterPro" id="IPR041212">
    <property type="entry name" value="Vta1_C"/>
</dbReference>
<evidence type="ECO:0000256" key="9">
    <source>
        <dbReference type="SAM" id="MobiDB-lite"/>
    </source>
</evidence>
<evidence type="ECO:0000313" key="13">
    <source>
        <dbReference type="Proteomes" id="UP001347796"/>
    </source>
</evidence>
<proteinExistence type="inferred from homology"/>
<evidence type="ECO:0000256" key="6">
    <source>
        <dbReference type="ARBA" id="ARBA00022753"/>
    </source>
</evidence>
<feature type="domain" description="Vta1 C-terminal" evidence="11">
    <location>
        <begin position="268"/>
        <end position="303"/>
    </location>
</feature>
<evidence type="ECO:0000259" key="10">
    <source>
        <dbReference type="Pfam" id="PF04652"/>
    </source>
</evidence>
<dbReference type="Pfam" id="PF18097">
    <property type="entry name" value="Vta1_C"/>
    <property type="match status" value="1"/>
</dbReference>
<dbReference type="Gene3D" id="1.25.40.270">
    <property type="entry name" value="Vacuolar protein sorting-associated protein vta1"/>
    <property type="match status" value="1"/>
</dbReference>
<dbReference type="InterPro" id="IPR039431">
    <property type="entry name" value="Vta1/CALS_N"/>
</dbReference>
<feature type="domain" description="Vta1/callose synthase N-terminal" evidence="10">
    <location>
        <begin position="16"/>
        <end position="157"/>
    </location>
</feature>
<accession>A0AAN8G2Y5</accession>
<evidence type="ECO:0000313" key="12">
    <source>
        <dbReference type="EMBL" id="KAK6168787.1"/>
    </source>
</evidence>
<organism evidence="12 13">
    <name type="scientific">Patella caerulea</name>
    <name type="common">Rayed Mediterranean limpet</name>
    <dbReference type="NCBI Taxonomy" id="87958"/>
    <lineage>
        <taxon>Eukaryota</taxon>
        <taxon>Metazoa</taxon>
        <taxon>Spiralia</taxon>
        <taxon>Lophotrochozoa</taxon>
        <taxon>Mollusca</taxon>
        <taxon>Gastropoda</taxon>
        <taxon>Patellogastropoda</taxon>
        <taxon>Patelloidea</taxon>
        <taxon>Patellidae</taxon>
        <taxon>Patella</taxon>
    </lineage>
</organism>
<reference evidence="12 13" key="1">
    <citation type="submission" date="2024-01" db="EMBL/GenBank/DDBJ databases">
        <title>The genome of the rayed Mediterranean limpet Patella caerulea (Linnaeus, 1758).</title>
        <authorList>
            <person name="Anh-Thu Weber A."/>
            <person name="Halstead-Nussloch G."/>
        </authorList>
    </citation>
    <scope>NUCLEOTIDE SEQUENCE [LARGE SCALE GENOMIC DNA]</scope>
    <source>
        <strain evidence="12">AATW-2023a</strain>
        <tissue evidence="12">Whole specimen</tissue>
    </source>
</reference>
<evidence type="ECO:0000256" key="3">
    <source>
        <dbReference type="ARBA" id="ARBA00007895"/>
    </source>
</evidence>
<keyword evidence="5" id="KW-0963">Cytoplasm</keyword>
<dbReference type="Pfam" id="PF04652">
    <property type="entry name" value="Vta1"/>
    <property type="match status" value="1"/>
</dbReference>
<dbReference type="PANTHER" id="PTHR46009:SF1">
    <property type="entry name" value="VACUOLAR PROTEIN SORTING-ASSOCIATED PROTEIN VTA1 HOMOLOG"/>
    <property type="match status" value="1"/>
</dbReference>
<evidence type="ECO:0000256" key="1">
    <source>
        <dbReference type="ARBA" id="ARBA00004481"/>
    </source>
</evidence>
<comment type="subcellular location">
    <subcellularLocation>
        <location evidence="2">Cytoplasm</location>
    </subcellularLocation>
    <subcellularLocation>
        <location evidence="1">Endosome membrane</location>
        <topology evidence="1">Peripheral membrane protein</topology>
    </subcellularLocation>
</comment>
<gene>
    <name evidence="12" type="ORF">SNE40_019968</name>
</gene>
<evidence type="ECO:0000256" key="2">
    <source>
        <dbReference type="ARBA" id="ARBA00004496"/>
    </source>
</evidence>
<evidence type="ECO:0000256" key="7">
    <source>
        <dbReference type="ARBA" id="ARBA00022927"/>
    </source>
</evidence>